<keyword evidence="2" id="KW-0812">Transmembrane</keyword>
<dbReference type="Gene3D" id="1.10.1660.10">
    <property type="match status" value="1"/>
</dbReference>
<keyword evidence="2" id="KW-0472">Membrane</keyword>
<sequence length="246" mass="28248">MATYTSGEIAKICQVTVRTVQYYDKRGILSPTTLSEGGRRLYSEADVKQLKLICFLRELGLSLKAIESLLKEEDAGHVIDLVLEEQSKDLHAQLLDIHEKLNKIKQLKSQLDKGSEASLEKIGDISRIMASKKELSQMRWVILMTGIPVTLLQWFALYEGLAHGNWGYVLIWLAVAVPYGIIISRYYFKSTAYICPNCHEVFKPSFKQVFWASHTPTMRQLTCPHCHHQGFCVEIYRKEEQDERHS</sequence>
<dbReference type="SMART" id="SM00422">
    <property type="entry name" value="HTH_MERR"/>
    <property type="match status" value="1"/>
</dbReference>
<dbReference type="CDD" id="cd01106">
    <property type="entry name" value="HTH_TipAL-Mta"/>
    <property type="match status" value="1"/>
</dbReference>
<evidence type="ECO:0000256" key="1">
    <source>
        <dbReference type="ARBA" id="ARBA00023125"/>
    </source>
</evidence>
<feature type="transmembrane region" description="Helical" evidence="2">
    <location>
        <begin position="169"/>
        <end position="188"/>
    </location>
</feature>
<keyword evidence="2" id="KW-1133">Transmembrane helix</keyword>
<dbReference type="InterPro" id="IPR000551">
    <property type="entry name" value="MerR-type_HTH_dom"/>
</dbReference>
<dbReference type="PROSITE" id="PS50937">
    <property type="entry name" value="HTH_MERR_2"/>
    <property type="match status" value="1"/>
</dbReference>
<accession>E4KPR3</accession>
<feature type="transmembrane region" description="Helical" evidence="2">
    <location>
        <begin position="138"/>
        <end position="157"/>
    </location>
</feature>
<dbReference type="InterPro" id="IPR047057">
    <property type="entry name" value="MerR_fam"/>
</dbReference>
<organism evidence="4 5">
    <name type="scientific">Eremococcus coleocola ACS-139-V-Col8</name>
    <dbReference type="NCBI Taxonomy" id="908337"/>
    <lineage>
        <taxon>Bacteria</taxon>
        <taxon>Bacillati</taxon>
        <taxon>Bacillota</taxon>
        <taxon>Bacilli</taxon>
        <taxon>Lactobacillales</taxon>
        <taxon>Aerococcaceae</taxon>
        <taxon>Eremococcus</taxon>
    </lineage>
</organism>
<dbReference type="EMBL" id="AENN01000015">
    <property type="protein sequence ID" value="EFR31309.1"/>
    <property type="molecule type" value="Genomic_DNA"/>
</dbReference>
<feature type="domain" description="HTH merR-type" evidence="3">
    <location>
        <begin position="3"/>
        <end position="72"/>
    </location>
</feature>
<dbReference type="Proteomes" id="UP000005990">
    <property type="component" value="Unassembled WGS sequence"/>
</dbReference>
<evidence type="ECO:0000259" key="3">
    <source>
        <dbReference type="PROSITE" id="PS50937"/>
    </source>
</evidence>
<dbReference type="PRINTS" id="PR00040">
    <property type="entry name" value="HTHMERR"/>
</dbReference>
<dbReference type="OrthoDB" id="9814833at2"/>
<comment type="caution">
    <text evidence="4">The sequence shown here is derived from an EMBL/GenBank/DDBJ whole genome shotgun (WGS) entry which is preliminary data.</text>
</comment>
<evidence type="ECO:0000256" key="2">
    <source>
        <dbReference type="SAM" id="Phobius"/>
    </source>
</evidence>
<keyword evidence="1" id="KW-0238">DNA-binding</keyword>
<dbReference type="STRING" id="908337.HMPREF9257_1552"/>
<dbReference type="PANTHER" id="PTHR30204">
    <property type="entry name" value="REDOX-CYCLING DRUG-SENSING TRANSCRIPTIONAL ACTIVATOR SOXR"/>
    <property type="match status" value="1"/>
</dbReference>
<name>E4KPR3_9LACT</name>
<reference evidence="4 5" key="1">
    <citation type="submission" date="2010-10" db="EMBL/GenBank/DDBJ databases">
        <authorList>
            <person name="Durkin A.S."/>
            <person name="Madupu R."/>
            <person name="Torralba M."/>
            <person name="Gillis M."/>
            <person name="Methe B."/>
            <person name="Sutton G."/>
            <person name="Nelson K.E."/>
        </authorList>
    </citation>
    <scope>NUCLEOTIDE SEQUENCE [LARGE SCALE GENOMIC DNA]</scope>
    <source>
        <strain evidence="4 5">ACS-139-V-Col8</strain>
    </source>
</reference>
<keyword evidence="5" id="KW-1185">Reference proteome</keyword>
<dbReference type="GO" id="GO:0003677">
    <property type="term" value="F:DNA binding"/>
    <property type="evidence" value="ECO:0007669"/>
    <property type="project" value="UniProtKB-KW"/>
</dbReference>
<evidence type="ECO:0000313" key="4">
    <source>
        <dbReference type="EMBL" id="EFR31309.1"/>
    </source>
</evidence>
<dbReference type="RefSeq" id="WP_006418512.1">
    <property type="nucleotide sequence ID" value="NZ_AENN01000015.1"/>
</dbReference>
<dbReference type="AlphaFoldDB" id="E4KPR3"/>
<evidence type="ECO:0000313" key="5">
    <source>
        <dbReference type="Proteomes" id="UP000005990"/>
    </source>
</evidence>
<dbReference type="Pfam" id="PF13411">
    <property type="entry name" value="MerR_1"/>
    <property type="match status" value="1"/>
</dbReference>
<dbReference type="InterPro" id="IPR009061">
    <property type="entry name" value="DNA-bd_dom_put_sf"/>
</dbReference>
<dbReference type="GO" id="GO:0003700">
    <property type="term" value="F:DNA-binding transcription factor activity"/>
    <property type="evidence" value="ECO:0007669"/>
    <property type="project" value="InterPro"/>
</dbReference>
<dbReference type="eggNOG" id="COG0789">
    <property type="taxonomic scope" value="Bacteria"/>
</dbReference>
<gene>
    <name evidence="4" type="ORF">HMPREF9257_1552</name>
</gene>
<dbReference type="PANTHER" id="PTHR30204:SF96">
    <property type="entry name" value="CHROMOSOME-ANCHORING PROTEIN RACA"/>
    <property type="match status" value="1"/>
</dbReference>
<protein>
    <submittedName>
        <fullName evidence="4">Transcriptional regulator, MerR family</fullName>
    </submittedName>
</protein>
<proteinExistence type="predicted"/>
<dbReference type="SUPFAM" id="SSF46955">
    <property type="entry name" value="Putative DNA-binding domain"/>
    <property type="match status" value="1"/>
</dbReference>